<dbReference type="InterPro" id="IPR036291">
    <property type="entry name" value="NAD(P)-bd_dom_sf"/>
</dbReference>
<dbReference type="PANTHER" id="PTHR11695:SF648">
    <property type="entry name" value="ZINC-BINDING OXIDOREDUCTASE"/>
    <property type="match status" value="1"/>
</dbReference>
<evidence type="ECO:0000313" key="3">
    <source>
        <dbReference type="Proteomes" id="UP000245783"/>
    </source>
</evidence>
<dbReference type="GeneID" id="37034594"/>
<dbReference type="OrthoDB" id="9930022at2759"/>
<gene>
    <name evidence="2" type="ORF">IE81DRAFT_319439</name>
</gene>
<dbReference type="InterPro" id="IPR020843">
    <property type="entry name" value="ER"/>
</dbReference>
<dbReference type="Pfam" id="PF13602">
    <property type="entry name" value="ADH_zinc_N_2"/>
    <property type="match status" value="1"/>
</dbReference>
<dbReference type="Proteomes" id="UP000245783">
    <property type="component" value="Unassembled WGS sequence"/>
</dbReference>
<dbReference type="Pfam" id="PF08240">
    <property type="entry name" value="ADH_N"/>
    <property type="match status" value="1"/>
</dbReference>
<dbReference type="InParanoid" id="A0A316W823"/>
<dbReference type="SUPFAM" id="SSF50129">
    <property type="entry name" value="GroES-like"/>
    <property type="match status" value="1"/>
</dbReference>
<keyword evidence="3" id="KW-1185">Reference proteome</keyword>
<dbReference type="SMART" id="SM00829">
    <property type="entry name" value="PKS_ER"/>
    <property type="match status" value="1"/>
</dbReference>
<accession>A0A316W823</accession>
<dbReference type="RefSeq" id="XP_025373226.1">
    <property type="nucleotide sequence ID" value="XM_025512724.1"/>
</dbReference>
<dbReference type="SUPFAM" id="SSF51735">
    <property type="entry name" value="NAD(P)-binding Rossmann-fold domains"/>
    <property type="match status" value="1"/>
</dbReference>
<proteinExistence type="predicted"/>
<dbReference type="EMBL" id="KZ819352">
    <property type="protein sequence ID" value="PWN46066.1"/>
    <property type="molecule type" value="Genomic_DNA"/>
</dbReference>
<name>A0A316W823_9BASI</name>
<feature type="domain" description="Enoyl reductase (ER)" evidence="1">
    <location>
        <begin position="19"/>
        <end position="346"/>
    </location>
</feature>
<dbReference type="Gene3D" id="3.40.50.720">
    <property type="entry name" value="NAD(P)-binding Rossmann-like Domain"/>
    <property type="match status" value="1"/>
</dbReference>
<protein>
    <recommendedName>
        <fullName evidence="1">Enoyl reductase (ER) domain-containing protein</fullName>
    </recommendedName>
</protein>
<dbReference type="AlphaFoldDB" id="A0A316W823"/>
<reference evidence="2 3" key="1">
    <citation type="journal article" date="2018" name="Mol. Biol. Evol.">
        <title>Broad Genomic Sampling Reveals a Smut Pathogenic Ancestry of the Fungal Clade Ustilaginomycotina.</title>
        <authorList>
            <person name="Kijpornyongpan T."/>
            <person name="Mondo S.J."/>
            <person name="Barry K."/>
            <person name="Sandor L."/>
            <person name="Lee J."/>
            <person name="Lipzen A."/>
            <person name="Pangilinan J."/>
            <person name="LaButti K."/>
            <person name="Hainaut M."/>
            <person name="Henrissat B."/>
            <person name="Grigoriev I.V."/>
            <person name="Spatafora J.W."/>
            <person name="Aime M.C."/>
        </authorList>
    </citation>
    <scope>NUCLEOTIDE SEQUENCE [LARGE SCALE GENOMIC DNA]</scope>
    <source>
        <strain evidence="2 3">MCA 4658</strain>
    </source>
</reference>
<evidence type="ECO:0000313" key="2">
    <source>
        <dbReference type="EMBL" id="PWN46066.1"/>
    </source>
</evidence>
<sequence>MTFPTTTRAWTYSGPFPRGFKLSTISVPQPAEDASAQDSLIVRVTAAALNPVDIQLMNLPRGLFERGKSEERGIGFDFAGVVLTAPKDSGHQVGDEIMGTTFSPLAIHRGTLAEVAVLDAKATVAVAKPQGWTHAQAAAIPLVWLTAKTSIESVSSYLTMSKPKVVVLGGSSATGIYSIMLAKRQGWTILSTSSAKNKDFLISLGVDEHVDYTKDDVRQQVTKFRPDAIIDCVGGTECIGIAGNKRYITIVGDKTSRDTMGGPYVYYDLRHPVNAVSQWIRWVKGHVGLGESYDIVHLEYQKDWLQDAPEVLATKDIFIDSVHPFERADEAYKRLDTGRAKGKVVVEIGA</sequence>
<organism evidence="2 3">
    <name type="scientific">Ceraceosorus guamensis</name>
    <dbReference type="NCBI Taxonomy" id="1522189"/>
    <lineage>
        <taxon>Eukaryota</taxon>
        <taxon>Fungi</taxon>
        <taxon>Dikarya</taxon>
        <taxon>Basidiomycota</taxon>
        <taxon>Ustilaginomycotina</taxon>
        <taxon>Exobasidiomycetes</taxon>
        <taxon>Ceraceosorales</taxon>
        <taxon>Ceraceosoraceae</taxon>
        <taxon>Ceraceosorus</taxon>
    </lineage>
</organism>
<dbReference type="Gene3D" id="3.90.180.10">
    <property type="entry name" value="Medium-chain alcohol dehydrogenases, catalytic domain"/>
    <property type="match status" value="1"/>
</dbReference>
<evidence type="ECO:0000259" key="1">
    <source>
        <dbReference type="SMART" id="SM00829"/>
    </source>
</evidence>
<dbReference type="InterPro" id="IPR050700">
    <property type="entry name" value="YIM1/Zinc_Alcohol_DH_Fams"/>
</dbReference>
<dbReference type="STRING" id="1522189.A0A316W823"/>
<dbReference type="InterPro" id="IPR011032">
    <property type="entry name" value="GroES-like_sf"/>
</dbReference>
<dbReference type="InterPro" id="IPR013154">
    <property type="entry name" value="ADH-like_N"/>
</dbReference>
<dbReference type="GO" id="GO:0016491">
    <property type="term" value="F:oxidoreductase activity"/>
    <property type="evidence" value="ECO:0007669"/>
    <property type="project" value="InterPro"/>
</dbReference>
<dbReference type="PANTHER" id="PTHR11695">
    <property type="entry name" value="ALCOHOL DEHYDROGENASE RELATED"/>
    <property type="match status" value="1"/>
</dbReference>